<dbReference type="GO" id="GO:0005524">
    <property type="term" value="F:ATP binding"/>
    <property type="evidence" value="ECO:0007669"/>
    <property type="project" value="UniProtKB-UniRule"/>
</dbReference>
<dbReference type="PANTHER" id="PTHR47989:SF47">
    <property type="entry name" value="SERINE_THREONINE-PROTEIN KINASE PBL28-RELATED"/>
    <property type="match status" value="1"/>
</dbReference>
<evidence type="ECO:0000256" key="9">
    <source>
        <dbReference type="ARBA" id="ARBA00022840"/>
    </source>
</evidence>
<dbReference type="SUPFAM" id="SSF56112">
    <property type="entry name" value="Protein kinase-like (PK-like)"/>
    <property type="match status" value="1"/>
</dbReference>
<evidence type="ECO:0000256" key="3">
    <source>
        <dbReference type="ARBA" id="ARBA00022475"/>
    </source>
</evidence>
<evidence type="ECO:0000256" key="12">
    <source>
        <dbReference type="ARBA" id="ARBA00048679"/>
    </source>
</evidence>
<keyword evidence="8 17" id="KW-0418">Kinase</keyword>
<comment type="similarity">
    <text evidence="14">Belongs to the protein kinase superfamily.</text>
</comment>
<keyword evidence="3" id="KW-1003">Cell membrane</keyword>
<dbReference type="InterPro" id="IPR000719">
    <property type="entry name" value="Prot_kinase_dom"/>
</dbReference>
<dbReference type="OrthoDB" id="4062651at2759"/>
<keyword evidence="18" id="KW-1185">Reference proteome</keyword>
<evidence type="ECO:0000256" key="14">
    <source>
        <dbReference type="RuleBase" id="RU000304"/>
    </source>
</evidence>
<keyword evidence="4 14" id="KW-0723">Serine/threonine-protein kinase</keyword>
<protein>
    <recommendedName>
        <fullName evidence="2">non-specific serine/threonine protein kinase</fullName>
        <ecNumber evidence="2">2.7.11.1</ecNumber>
    </recommendedName>
</protein>
<reference evidence="17 18" key="1">
    <citation type="journal article" date="2017" name="Mol. Plant">
        <title>The Genome of Medicinal Plant Macleaya cordata Provides New Insights into Benzylisoquinoline Alkaloids Metabolism.</title>
        <authorList>
            <person name="Liu X."/>
            <person name="Liu Y."/>
            <person name="Huang P."/>
            <person name="Ma Y."/>
            <person name="Qing Z."/>
            <person name="Tang Q."/>
            <person name="Cao H."/>
            <person name="Cheng P."/>
            <person name="Zheng Y."/>
            <person name="Yuan Z."/>
            <person name="Zhou Y."/>
            <person name="Liu J."/>
            <person name="Tang Z."/>
            <person name="Zhuo Y."/>
            <person name="Zhang Y."/>
            <person name="Yu L."/>
            <person name="Huang J."/>
            <person name="Yang P."/>
            <person name="Peng Q."/>
            <person name="Zhang J."/>
            <person name="Jiang W."/>
            <person name="Zhang Z."/>
            <person name="Lin K."/>
            <person name="Ro D.K."/>
            <person name="Chen X."/>
            <person name="Xiong X."/>
            <person name="Shang Y."/>
            <person name="Huang S."/>
            <person name="Zeng J."/>
        </authorList>
    </citation>
    <scope>NUCLEOTIDE SEQUENCE [LARGE SCALE GENOMIC DNA]</scope>
    <source>
        <strain evidence="18">cv. BLH2017</strain>
        <tissue evidence="17">Root</tissue>
    </source>
</reference>
<evidence type="ECO:0000256" key="2">
    <source>
        <dbReference type="ARBA" id="ARBA00012513"/>
    </source>
</evidence>
<comment type="catalytic activity">
    <reaction evidence="11">
        <text>L-threonyl-[protein] + ATP = O-phospho-L-threonyl-[protein] + ADP + H(+)</text>
        <dbReference type="Rhea" id="RHEA:46608"/>
        <dbReference type="Rhea" id="RHEA-COMP:11060"/>
        <dbReference type="Rhea" id="RHEA-COMP:11605"/>
        <dbReference type="ChEBI" id="CHEBI:15378"/>
        <dbReference type="ChEBI" id="CHEBI:30013"/>
        <dbReference type="ChEBI" id="CHEBI:30616"/>
        <dbReference type="ChEBI" id="CHEBI:61977"/>
        <dbReference type="ChEBI" id="CHEBI:456216"/>
        <dbReference type="EC" id="2.7.11.1"/>
    </reaction>
</comment>
<organism evidence="17 18">
    <name type="scientific">Macleaya cordata</name>
    <name type="common">Five-seeded plume-poppy</name>
    <name type="synonym">Bocconia cordata</name>
    <dbReference type="NCBI Taxonomy" id="56857"/>
    <lineage>
        <taxon>Eukaryota</taxon>
        <taxon>Viridiplantae</taxon>
        <taxon>Streptophyta</taxon>
        <taxon>Embryophyta</taxon>
        <taxon>Tracheophyta</taxon>
        <taxon>Spermatophyta</taxon>
        <taxon>Magnoliopsida</taxon>
        <taxon>Ranunculales</taxon>
        <taxon>Papaveraceae</taxon>
        <taxon>Papaveroideae</taxon>
        <taxon>Macleaya</taxon>
    </lineage>
</organism>
<keyword evidence="5" id="KW-0597">Phosphoprotein</keyword>
<evidence type="ECO:0000313" key="17">
    <source>
        <dbReference type="EMBL" id="OVA16278.1"/>
    </source>
</evidence>
<gene>
    <name evidence="17" type="ORF">BVC80_8971g42</name>
</gene>
<evidence type="ECO:0000256" key="8">
    <source>
        <dbReference type="ARBA" id="ARBA00022777"/>
    </source>
</evidence>
<dbReference type="GO" id="GO:0004674">
    <property type="term" value="F:protein serine/threonine kinase activity"/>
    <property type="evidence" value="ECO:0007669"/>
    <property type="project" value="UniProtKB-KW"/>
</dbReference>
<dbReference type="GO" id="GO:0005886">
    <property type="term" value="C:plasma membrane"/>
    <property type="evidence" value="ECO:0007669"/>
    <property type="project" value="UniProtKB-SubCell"/>
</dbReference>
<keyword evidence="6" id="KW-0808">Transferase</keyword>
<comment type="subcellular location">
    <subcellularLocation>
        <location evidence="1">Cell membrane</location>
    </subcellularLocation>
</comment>
<dbReference type="FunFam" id="1.10.510.10:FF:000395">
    <property type="entry name" value="receptor-like serine/threonine-protein kinase NCRK"/>
    <property type="match status" value="1"/>
</dbReference>
<proteinExistence type="inferred from homology"/>
<dbReference type="EMBL" id="MVGT01000604">
    <property type="protein sequence ID" value="OVA16278.1"/>
    <property type="molecule type" value="Genomic_DNA"/>
</dbReference>
<feature type="compositionally biased region" description="Pro residues" evidence="15">
    <location>
        <begin position="1"/>
        <end position="16"/>
    </location>
</feature>
<sequence>MTPVSPPPPAPAPAPAPQGSDPSGGEDTDGGPPPRVYQTWKGSNYKSLEYWQLEDQSPLARRRHRSSVFTLKEMEEATNSFSDDNLLGKGGFGKVYRGTLPSGEVVAIKKMELPSFKSAEGEREREFRVEVDILSRLDHPNLVALIGYCADGKHRFLVYEFMHYGNLEDHLNGISEVKMNWPQRLKVALGAARGLDYLHSGFAVGIPIVHRDFKSTNILLSATFEAKISDFGLAKMMPEGQEMYVTTKVLGTFGYFDPEYTSTGKLTLQSDVYAFGVVLLELLTGRRALDLHQGPTDQNLVLQVKNILNDRKKLRKVIDPEMSRSSYNMESITKFANLASRCVRTESSERPTMVECVKELQLVIFINKKESGMGMHTLSRTV</sequence>
<evidence type="ECO:0000256" key="1">
    <source>
        <dbReference type="ARBA" id="ARBA00004236"/>
    </source>
</evidence>
<dbReference type="InterPro" id="IPR008271">
    <property type="entry name" value="Ser/Thr_kinase_AS"/>
</dbReference>
<keyword evidence="10" id="KW-0472">Membrane</keyword>
<comment type="catalytic activity">
    <reaction evidence="12">
        <text>L-seryl-[protein] + ATP = O-phospho-L-seryl-[protein] + ADP + H(+)</text>
        <dbReference type="Rhea" id="RHEA:17989"/>
        <dbReference type="Rhea" id="RHEA-COMP:9863"/>
        <dbReference type="Rhea" id="RHEA-COMP:11604"/>
        <dbReference type="ChEBI" id="CHEBI:15378"/>
        <dbReference type="ChEBI" id="CHEBI:29999"/>
        <dbReference type="ChEBI" id="CHEBI:30616"/>
        <dbReference type="ChEBI" id="CHEBI:83421"/>
        <dbReference type="ChEBI" id="CHEBI:456216"/>
        <dbReference type="EC" id="2.7.11.1"/>
    </reaction>
</comment>
<dbReference type="InterPro" id="IPR011009">
    <property type="entry name" value="Kinase-like_dom_sf"/>
</dbReference>
<dbReference type="InterPro" id="IPR017441">
    <property type="entry name" value="Protein_kinase_ATP_BS"/>
</dbReference>
<dbReference type="OMA" id="RKRNCSM"/>
<feature type="binding site" evidence="13">
    <location>
        <position position="110"/>
    </location>
    <ligand>
        <name>ATP</name>
        <dbReference type="ChEBI" id="CHEBI:30616"/>
    </ligand>
</feature>
<dbReference type="STRING" id="56857.A0A200R0T0"/>
<dbReference type="PANTHER" id="PTHR47989">
    <property type="entry name" value="OS01G0750732 PROTEIN"/>
    <property type="match status" value="1"/>
</dbReference>
<accession>A0A200R0T0</accession>
<evidence type="ECO:0000256" key="13">
    <source>
        <dbReference type="PROSITE-ProRule" id="PRU10141"/>
    </source>
</evidence>
<keyword evidence="9 13" id="KW-0067">ATP-binding</keyword>
<keyword evidence="7 13" id="KW-0547">Nucleotide-binding</keyword>
<evidence type="ECO:0000259" key="16">
    <source>
        <dbReference type="PROSITE" id="PS50011"/>
    </source>
</evidence>
<comment type="caution">
    <text evidence="17">The sequence shown here is derived from an EMBL/GenBank/DDBJ whole genome shotgun (WGS) entry which is preliminary data.</text>
</comment>
<feature type="domain" description="Protein kinase" evidence="16">
    <location>
        <begin position="81"/>
        <end position="366"/>
    </location>
</feature>
<dbReference type="PROSITE" id="PS50011">
    <property type="entry name" value="PROTEIN_KINASE_DOM"/>
    <property type="match status" value="1"/>
</dbReference>
<dbReference type="PROSITE" id="PS00107">
    <property type="entry name" value="PROTEIN_KINASE_ATP"/>
    <property type="match status" value="1"/>
</dbReference>
<evidence type="ECO:0000256" key="15">
    <source>
        <dbReference type="SAM" id="MobiDB-lite"/>
    </source>
</evidence>
<feature type="region of interest" description="Disordered" evidence="15">
    <location>
        <begin position="1"/>
        <end position="40"/>
    </location>
</feature>
<evidence type="ECO:0000256" key="10">
    <source>
        <dbReference type="ARBA" id="ARBA00023136"/>
    </source>
</evidence>
<evidence type="ECO:0000256" key="4">
    <source>
        <dbReference type="ARBA" id="ARBA00022527"/>
    </source>
</evidence>
<dbReference type="Pfam" id="PF00069">
    <property type="entry name" value="Pkinase"/>
    <property type="match status" value="1"/>
</dbReference>
<dbReference type="Gene3D" id="1.10.510.10">
    <property type="entry name" value="Transferase(Phosphotransferase) domain 1"/>
    <property type="match status" value="1"/>
</dbReference>
<dbReference type="AlphaFoldDB" id="A0A200R0T0"/>
<dbReference type="EC" id="2.7.11.1" evidence="2"/>
<evidence type="ECO:0000256" key="5">
    <source>
        <dbReference type="ARBA" id="ARBA00022553"/>
    </source>
</evidence>
<dbReference type="InParanoid" id="A0A200R0T0"/>
<evidence type="ECO:0000256" key="7">
    <source>
        <dbReference type="ARBA" id="ARBA00022741"/>
    </source>
</evidence>
<dbReference type="CDD" id="cd14066">
    <property type="entry name" value="STKc_IRAK"/>
    <property type="match status" value="1"/>
</dbReference>
<dbReference type="PROSITE" id="PS00108">
    <property type="entry name" value="PROTEIN_KINASE_ST"/>
    <property type="match status" value="1"/>
</dbReference>
<dbReference type="Proteomes" id="UP000195402">
    <property type="component" value="Unassembled WGS sequence"/>
</dbReference>
<evidence type="ECO:0000256" key="6">
    <source>
        <dbReference type="ARBA" id="ARBA00022679"/>
    </source>
</evidence>
<dbReference type="Gene3D" id="3.30.200.20">
    <property type="entry name" value="Phosphorylase Kinase, domain 1"/>
    <property type="match status" value="1"/>
</dbReference>
<name>A0A200R0T0_MACCD</name>
<evidence type="ECO:0000256" key="11">
    <source>
        <dbReference type="ARBA" id="ARBA00047899"/>
    </source>
</evidence>
<evidence type="ECO:0000313" key="18">
    <source>
        <dbReference type="Proteomes" id="UP000195402"/>
    </source>
</evidence>
<dbReference type="FunFam" id="3.30.200.20:FF:000178">
    <property type="entry name" value="serine/threonine-protein kinase PBS1-like"/>
    <property type="match status" value="1"/>
</dbReference>